<evidence type="ECO:0000256" key="3">
    <source>
        <dbReference type="ARBA" id="ARBA00022448"/>
    </source>
</evidence>
<dbReference type="Gene3D" id="1.20.1530.20">
    <property type="match status" value="1"/>
</dbReference>
<name>A0A2W1JI57_9CYAN</name>
<dbReference type="Pfam" id="PF00999">
    <property type="entry name" value="Na_H_Exchanger"/>
    <property type="match status" value="1"/>
</dbReference>
<keyword evidence="7" id="KW-0915">Sodium</keyword>
<comment type="subcellular location">
    <subcellularLocation>
        <location evidence="1">Membrane</location>
        <topology evidence="1">Multi-pass membrane protein</topology>
    </subcellularLocation>
</comment>
<evidence type="ECO:0000256" key="4">
    <source>
        <dbReference type="ARBA" id="ARBA00022449"/>
    </source>
</evidence>
<feature type="transmembrane region" description="Helical" evidence="12">
    <location>
        <begin position="72"/>
        <end position="90"/>
    </location>
</feature>
<feature type="transmembrane region" description="Helical" evidence="12">
    <location>
        <begin position="146"/>
        <end position="179"/>
    </location>
</feature>
<evidence type="ECO:0000256" key="12">
    <source>
        <dbReference type="SAM" id="Phobius"/>
    </source>
</evidence>
<dbReference type="PANTHER" id="PTHR43562">
    <property type="entry name" value="NAPA-TYPE SODIUM/HYDROGEN ANTIPORTER"/>
    <property type="match status" value="1"/>
</dbReference>
<dbReference type="Proteomes" id="UP000248857">
    <property type="component" value="Unassembled WGS sequence"/>
</dbReference>
<dbReference type="InterPro" id="IPR006153">
    <property type="entry name" value="Cation/H_exchanger_TM"/>
</dbReference>
<keyword evidence="10" id="KW-0739">Sodium transport</keyword>
<comment type="caution">
    <text evidence="14">The sequence shown here is derived from an EMBL/GenBank/DDBJ whole genome shotgun (WGS) entry which is preliminary data.</text>
</comment>
<feature type="transmembrane region" description="Helical" evidence="12">
    <location>
        <begin position="102"/>
        <end position="126"/>
    </location>
</feature>
<protein>
    <submittedName>
        <fullName evidence="14">High-affinity Na(+)/H(+) antiporter NhaS3</fullName>
    </submittedName>
</protein>
<keyword evidence="9 12" id="KW-0472">Membrane</keyword>
<keyword evidence="15" id="KW-1185">Reference proteome</keyword>
<evidence type="ECO:0000259" key="13">
    <source>
        <dbReference type="Pfam" id="PF00999"/>
    </source>
</evidence>
<evidence type="ECO:0000256" key="11">
    <source>
        <dbReference type="SAM" id="MobiDB-lite"/>
    </source>
</evidence>
<evidence type="ECO:0000313" key="14">
    <source>
        <dbReference type="EMBL" id="PZD71245.1"/>
    </source>
</evidence>
<keyword evidence="4" id="KW-0050">Antiport</keyword>
<evidence type="ECO:0000256" key="8">
    <source>
        <dbReference type="ARBA" id="ARBA00023065"/>
    </source>
</evidence>
<keyword evidence="5 12" id="KW-0812">Transmembrane</keyword>
<evidence type="ECO:0000256" key="10">
    <source>
        <dbReference type="ARBA" id="ARBA00023201"/>
    </source>
</evidence>
<dbReference type="GO" id="GO:0015297">
    <property type="term" value="F:antiporter activity"/>
    <property type="evidence" value="ECO:0007669"/>
    <property type="project" value="UniProtKB-KW"/>
</dbReference>
<organism evidence="14 15">
    <name type="scientific">Acaryochloris thomasi RCC1774</name>
    <dbReference type="NCBI Taxonomy" id="1764569"/>
    <lineage>
        <taxon>Bacteria</taxon>
        <taxon>Bacillati</taxon>
        <taxon>Cyanobacteriota</taxon>
        <taxon>Cyanophyceae</taxon>
        <taxon>Acaryochloridales</taxon>
        <taxon>Acaryochloridaceae</taxon>
        <taxon>Acaryochloris</taxon>
        <taxon>Acaryochloris thomasi</taxon>
    </lineage>
</organism>
<evidence type="ECO:0000256" key="6">
    <source>
        <dbReference type="ARBA" id="ARBA00022989"/>
    </source>
</evidence>
<dbReference type="PANTHER" id="PTHR43562:SF3">
    <property type="entry name" value="SODIUM ION_PROTON EXCHANGER (EUROFUNG)"/>
    <property type="match status" value="1"/>
</dbReference>
<dbReference type="EMBL" id="PQWO01000020">
    <property type="protein sequence ID" value="PZD71245.1"/>
    <property type="molecule type" value="Genomic_DNA"/>
</dbReference>
<dbReference type="AlphaFoldDB" id="A0A2W1JI57"/>
<gene>
    <name evidence="14" type="primary">nhaS3_4</name>
    <name evidence="14" type="ORF">C1752_07521</name>
</gene>
<keyword evidence="8" id="KW-0406">Ion transport</keyword>
<evidence type="ECO:0000256" key="5">
    <source>
        <dbReference type="ARBA" id="ARBA00022692"/>
    </source>
</evidence>
<keyword evidence="3" id="KW-0813">Transport</keyword>
<evidence type="ECO:0000256" key="1">
    <source>
        <dbReference type="ARBA" id="ARBA00004141"/>
    </source>
</evidence>
<evidence type="ECO:0000256" key="2">
    <source>
        <dbReference type="ARBA" id="ARBA00005551"/>
    </source>
</evidence>
<evidence type="ECO:0000313" key="15">
    <source>
        <dbReference type="Proteomes" id="UP000248857"/>
    </source>
</evidence>
<accession>A0A2W1JI57</accession>
<proteinExistence type="inferred from homology"/>
<keyword evidence="6 12" id="KW-1133">Transmembrane helix</keyword>
<evidence type="ECO:0000256" key="9">
    <source>
        <dbReference type="ARBA" id="ARBA00023136"/>
    </source>
</evidence>
<dbReference type="GO" id="GO:0016020">
    <property type="term" value="C:membrane"/>
    <property type="evidence" value="ECO:0007669"/>
    <property type="project" value="UniProtKB-SubCell"/>
</dbReference>
<evidence type="ECO:0000256" key="7">
    <source>
        <dbReference type="ARBA" id="ARBA00023053"/>
    </source>
</evidence>
<dbReference type="InterPro" id="IPR038770">
    <property type="entry name" value="Na+/solute_symporter_sf"/>
</dbReference>
<dbReference type="GO" id="GO:1902600">
    <property type="term" value="P:proton transmembrane transport"/>
    <property type="evidence" value="ECO:0007669"/>
    <property type="project" value="InterPro"/>
</dbReference>
<feature type="domain" description="Cation/H+ exchanger transmembrane" evidence="13">
    <location>
        <begin position="16"/>
        <end position="183"/>
    </location>
</feature>
<feature type="compositionally biased region" description="Acidic residues" evidence="11">
    <location>
        <begin position="194"/>
        <end position="204"/>
    </location>
</feature>
<sequence>MLGKFFNQSFVAIADKLQTRGALLVPAFTFALAMACLASVIHLEAILGAFAAGLVLDETDKRKELDQQVMPIADILVPIFFVTVGAKANLGVLNPTVPENRAGLVIAAFLLVVAIVGKVVTGWTIFGKPGINRLAVGVGMIPRGEVGLVFAGIGSASGALSAPLEAAIIVMVILTTFLAPPLLQLSLKDQESIAPEESDSEEGENAAVSVVE</sequence>
<dbReference type="GO" id="GO:0006814">
    <property type="term" value="P:sodium ion transport"/>
    <property type="evidence" value="ECO:0007669"/>
    <property type="project" value="UniProtKB-KW"/>
</dbReference>
<reference evidence="14 15" key="1">
    <citation type="journal article" date="2018" name="Sci. Rep.">
        <title>A novel species of the marine cyanobacterium Acaryochloris with a unique pigment content and lifestyle.</title>
        <authorList>
            <person name="Partensky F."/>
            <person name="Six C."/>
            <person name="Ratin M."/>
            <person name="Garczarek L."/>
            <person name="Vaulot D."/>
            <person name="Probert I."/>
            <person name="Calteau A."/>
            <person name="Gourvil P."/>
            <person name="Marie D."/>
            <person name="Grebert T."/>
            <person name="Bouchier C."/>
            <person name="Le Panse S."/>
            <person name="Gachenot M."/>
            <person name="Rodriguez F."/>
            <person name="Garrido J.L."/>
        </authorList>
    </citation>
    <scope>NUCLEOTIDE SEQUENCE [LARGE SCALE GENOMIC DNA]</scope>
    <source>
        <strain evidence="14 15">RCC1774</strain>
    </source>
</reference>
<comment type="similarity">
    <text evidence="2">Belongs to the monovalent cation:proton antiporter 2 (CPA2) transporter (TC 2.A.37) family.</text>
</comment>
<feature type="transmembrane region" description="Helical" evidence="12">
    <location>
        <begin position="21"/>
        <end position="52"/>
    </location>
</feature>
<feature type="region of interest" description="Disordered" evidence="11">
    <location>
        <begin position="193"/>
        <end position="212"/>
    </location>
</feature>